<evidence type="ECO:0000313" key="6">
    <source>
        <dbReference type="Proteomes" id="UP000287144"/>
    </source>
</evidence>
<dbReference type="InterPro" id="IPR036770">
    <property type="entry name" value="Ankyrin_rpt-contain_sf"/>
</dbReference>
<dbReference type="Pfam" id="PF04676">
    <property type="entry name" value="CwfJ_C_2"/>
    <property type="match status" value="1"/>
</dbReference>
<feature type="region of interest" description="Disordered" evidence="3">
    <location>
        <begin position="877"/>
        <end position="934"/>
    </location>
</feature>
<dbReference type="Pfam" id="PF12796">
    <property type="entry name" value="Ank_2"/>
    <property type="match status" value="1"/>
</dbReference>
<dbReference type="SUPFAM" id="SSF48403">
    <property type="entry name" value="Ankyrin repeat"/>
    <property type="match status" value="1"/>
</dbReference>
<feature type="repeat" description="ANK" evidence="2">
    <location>
        <begin position="40"/>
        <end position="72"/>
    </location>
</feature>
<comment type="caution">
    <text evidence="5">The sequence shown here is derived from an EMBL/GenBank/DDBJ whole genome shotgun (WGS) entry which is preliminary data.</text>
</comment>
<dbReference type="InterPro" id="IPR036265">
    <property type="entry name" value="HIT-like_sf"/>
</dbReference>
<dbReference type="SMART" id="SM00248">
    <property type="entry name" value="ANK"/>
    <property type="match status" value="5"/>
</dbReference>
<dbReference type="EMBL" id="NKCK01000142">
    <property type="protein sequence ID" value="RSL96183.1"/>
    <property type="molecule type" value="Genomic_DNA"/>
</dbReference>
<dbReference type="Proteomes" id="UP000287144">
    <property type="component" value="Unassembled WGS sequence"/>
</dbReference>
<sequence>MVAERCLSYIGSVFNLTRLPEDDVEAMLKTKADVNVQDGQGRTPLYLAIWGVQEEVVEKLLSSGADPNIPSIYGTALHCAVRRGAPSLVRALISASGSRIDLNIKDILALTALEEAQARGRDDVVAVLLEAGAKPSLSLIFTQAYVLGCHQGLSSKESWQAYEVDEELSGHIKQGNQCICHVLKLREQECKHTEEAAAPTRVFRKTFDLASDTQERVQKYLLSEWQILSKLRHPHIVRYIDSDEDPYRHEFLLYMEYCDKGDVEALHGIQLKNLIDKENKRYGFIEDETASEPRPLTGVEVWAMIWQMASALAYLHYGLAIRSEDGTYGASLEGPWAYIIHLVMHGAEKDKFLFKLCDLGIASPAGLGPDQNQTQWIGSSGLQPPCRTIFMMPITRWRETIKLTAKLKDELLDSPAFKSFLDEARGIDEDSRPTSLEAMEIAYGNLRTAPGSFASLPQAVLEEMRAVHQVLGRWGGSYLFRSFLLTAELLDSSEPFKRGHSTQYRENLVKRLWLLLDDGAEETFTGKYELPAHLLILLEGRSPKEKLSREQALDKVSRNPANSNHQWVKSGWSALHIAAQEKNLLAVKTLLLYEAEVDLKDKHGMTARHYAKENGCAEMVALLEKAAIEQREERGNTRKRMRLTNSKKTLAAEKAERERSERDREEKKHRKHRHHHRHESDRDRDRDRDRHRHRRHRDEEDDGHRHKRSRHSRDDEEHRSRHRHRDERHQKTSDAQEDLPIPDEEKPRNEDTVEGSKTLTRDSWMTAPSALEVDYIHRPDKSKSPPPKVEPKRVVSKREINVHINDINEGKTLDELDIPKERDVEYTFGDAGSSWRMTKLKAVYTAAEESGRSVEEVAMERFGDLRDFDDAREEKEEMERRKLYGKGYKGHDKPTGDLYRERIKNQRKDEPPPEPEQGTIIPDPQPPSAPAMDQSSLNRLRAQMMKAKLRRAPNAAQLEEEYNKAAASFSSTPQNPEAVVLSVMDNRQLAGTRAEAKAITTKRGRERGNVEENTEMTIEDMVREERRTKNQAGGEGLRLAERIAKDGKFDNDLEYMDENAEKLARRMHKSDLNLKNMAVSEFQKMSRALDSCPLCHHEDTNQPPLAPIIALGTRVFLTLATEPEVSPGGAVLAPIAHRANLLECDDDEWEEIRNFMKSLTRMYHDQGREVVFYENAAQPQRRMHAAMVAVPIPYEEGATAPAYFREAFLSSDEEWSQHRKIIDTGAKAREGMGRSAFRRCIAKEMPYFHAWFTLDGGLGHVVEDAGRWPKGDLFAREVLGGIVDAEPHIIKKQGRWTRGDPRVETFKKGWRKFDWTRMLAEG</sequence>
<dbReference type="SUPFAM" id="SSF56112">
    <property type="entry name" value="Protein kinase-like (PK-like)"/>
    <property type="match status" value="1"/>
</dbReference>
<dbReference type="InterPro" id="IPR000719">
    <property type="entry name" value="Prot_kinase_dom"/>
</dbReference>
<dbReference type="SUPFAM" id="SSF54197">
    <property type="entry name" value="HIT-like"/>
    <property type="match status" value="1"/>
</dbReference>
<protein>
    <recommendedName>
        <fullName evidence="4">Protein kinase domain-containing protein</fullName>
    </recommendedName>
</protein>
<dbReference type="PROSITE" id="PS50088">
    <property type="entry name" value="ANK_REPEAT"/>
    <property type="match status" value="2"/>
</dbReference>
<dbReference type="STRING" id="1325735.A0A428T2B6"/>
<feature type="compositionally biased region" description="Basic and acidic residues" evidence="3">
    <location>
        <begin position="889"/>
        <end position="911"/>
    </location>
</feature>
<feature type="compositionally biased region" description="Basic residues" evidence="3">
    <location>
        <begin position="667"/>
        <end position="677"/>
    </location>
</feature>
<evidence type="ECO:0000313" key="5">
    <source>
        <dbReference type="EMBL" id="RSL96183.1"/>
    </source>
</evidence>
<proteinExistence type="inferred from homology"/>
<dbReference type="SMART" id="SM00220">
    <property type="entry name" value="S_TKc"/>
    <property type="match status" value="1"/>
</dbReference>
<evidence type="ECO:0000259" key="4">
    <source>
        <dbReference type="PROSITE" id="PS50011"/>
    </source>
</evidence>
<feature type="region of interest" description="Disordered" evidence="3">
    <location>
        <begin position="773"/>
        <end position="792"/>
    </location>
</feature>
<feature type="repeat" description="ANK" evidence="2">
    <location>
        <begin position="570"/>
        <end position="602"/>
    </location>
</feature>
<dbReference type="InterPro" id="IPR006768">
    <property type="entry name" value="Cwf19-like_C_dom-1"/>
</dbReference>
<dbReference type="Pfam" id="PF07714">
    <property type="entry name" value="PK_Tyr_Ser-Thr"/>
    <property type="match status" value="1"/>
</dbReference>
<dbReference type="Gene3D" id="1.10.510.10">
    <property type="entry name" value="Transferase(Phosphotransferase) domain 1"/>
    <property type="match status" value="1"/>
</dbReference>
<accession>A0A428T2B6</accession>
<evidence type="ECO:0000256" key="1">
    <source>
        <dbReference type="ARBA" id="ARBA00006795"/>
    </source>
</evidence>
<dbReference type="InterPro" id="IPR011009">
    <property type="entry name" value="Kinase-like_dom_sf"/>
</dbReference>
<feature type="compositionally biased region" description="Basic and acidic residues" evidence="3">
    <location>
        <begin position="678"/>
        <end position="688"/>
    </location>
</feature>
<dbReference type="GO" id="GO:0004672">
    <property type="term" value="F:protein kinase activity"/>
    <property type="evidence" value="ECO:0007669"/>
    <property type="project" value="InterPro"/>
</dbReference>
<dbReference type="PANTHER" id="PTHR12072">
    <property type="entry name" value="CWF19, CELL CYCLE CONTROL PROTEIN"/>
    <property type="match status" value="1"/>
</dbReference>
<feature type="compositionally biased region" description="Basic and acidic residues" evidence="3">
    <location>
        <begin position="774"/>
        <end position="792"/>
    </location>
</feature>
<dbReference type="Pfam" id="PF00023">
    <property type="entry name" value="Ank"/>
    <property type="match status" value="2"/>
</dbReference>
<dbReference type="InterPro" id="IPR002110">
    <property type="entry name" value="Ankyrin_rpt"/>
</dbReference>
<dbReference type="Gene3D" id="1.25.40.20">
    <property type="entry name" value="Ankyrin repeat-containing domain"/>
    <property type="match status" value="2"/>
</dbReference>
<dbReference type="GO" id="GO:0005524">
    <property type="term" value="F:ATP binding"/>
    <property type="evidence" value="ECO:0007669"/>
    <property type="project" value="InterPro"/>
</dbReference>
<dbReference type="PANTHER" id="PTHR12072:SF5">
    <property type="entry name" value="CWF19-LIKE PROTEIN 2"/>
    <property type="match status" value="1"/>
</dbReference>
<dbReference type="Pfam" id="PF04677">
    <property type="entry name" value="CwfJ_C_1"/>
    <property type="match status" value="1"/>
</dbReference>
<comment type="similarity">
    <text evidence="1">Belongs to the CWF19 family.</text>
</comment>
<dbReference type="GO" id="GO:0071014">
    <property type="term" value="C:post-mRNA release spliceosomal complex"/>
    <property type="evidence" value="ECO:0007669"/>
    <property type="project" value="TreeGrafter"/>
</dbReference>
<dbReference type="InterPro" id="IPR006767">
    <property type="entry name" value="Cwf19-like_C_dom-2"/>
</dbReference>
<reference evidence="5 6" key="1">
    <citation type="submission" date="2017-06" db="EMBL/GenBank/DDBJ databases">
        <title>Comparative genomic analysis of Ambrosia Fusariam Clade fungi.</title>
        <authorList>
            <person name="Stajich J.E."/>
            <person name="Carrillo J."/>
            <person name="Kijimoto T."/>
            <person name="Eskalen A."/>
            <person name="O'Donnell K."/>
            <person name="Kasson M."/>
        </authorList>
    </citation>
    <scope>NUCLEOTIDE SEQUENCE [LARGE SCALE GENOMIC DNA]</scope>
    <source>
        <strain evidence="5 6">NRRL62579</strain>
    </source>
</reference>
<organism evidence="5 6">
    <name type="scientific">Fusarium oligoseptatum</name>
    <dbReference type="NCBI Taxonomy" id="2604345"/>
    <lineage>
        <taxon>Eukaryota</taxon>
        <taxon>Fungi</taxon>
        <taxon>Dikarya</taxon>
        <taxon>Ascomycota</taxon>
        <taxon>Pezizomycotina</taxon>
        <taxon>Sordariomycetes</taxon>
        <taxon>Hypocreomycetidae</taxon>
        <taxon>Hypocreales</taxon>
        <taxon>Nectriaceae</taxon>
        <taxon>Fusarium</taxon>
        <taxon>Fusarium solani species complex</taxon>
    </lineage>
</organism>
<dbReference type="PROSITE" id="PS50297">
    <property type="entry name" value="ANK_REP_REGION"/>
    <property type="match status" value="2"/>
</dbReference>
<dbReference type="PROSITE" id="PS50011">
    <property type="entry name" value="PROTEIN_KINASE_DOM"/>
    <property type="match status" value="1"/>
</dbReference>
<name>A0A428T2B6_9HYPO</name>
<feature type="region of interest" description="Disordered" evidence="3">
    <location>
        <begin position="631"/>
        <end position="765"/>
    </location>
</feature>
<keyword evidence="6" id="KW-1185">Reference proteome</keyword>
<evidence type="ECO:0000256" key="2">
    <source>
        <dbReference type="PROSITE-ProRule" id="PRU00023"/>
    </source>
</evidence>
<dbReference type="GO" id="GO:0000398">
    <property type="term" value="P:mRNA splicing, via spliceosome"/>
    <property type="evidence" value="ECO:0007669"/>
    <property type="project" value="TreeGrafter"/>
</dbReference>
<feature type="compositionally biased region" description="Basic and acidic residues" evidence="3">
    <location>
        <begin position="650"/>
        <end position="666"/>
    </location>
</feature>
<keyword evidence="2" id="KW-0040">ANK repeat</keyword>
<evidence type="ECO:0000256" key="3">
    <source>
        <dbReference type="SAM" id="MobiDB-lite"/>
    </source>
</evidence>
<dbReference type="InterPro" id="IPR040194">
    <property type="entry name" value="Cwf19-like"/>
</dbReference>
<dbReference type="InterPro" id="IPR001245">
    <property type="entry name" value="Ser-Thr/Tyr_kinase_cat_dom"/>
</dbReference>
<feature type="domain" description="Protein kinase" evidence="4">
    <location>
        <begin position="168"/>
        <end position="568"/>
    </location>
</feature>
<gene>
    <name evidence="5" type="ORF">CEP52_011631</name>
</gene>